<dbReference type="InterPro" id="IPR029058">
    <property type="entry name" value="AB_hydrolase_fold"/>
</dbReference>
<evidence type="ECO:0000256" key="4">
    <source>
        <dbReference type="ARBA" id="ARBA00022438"/>
    </source>
</evidence>
<organism evidence="12 13">
    <name type="scientific">Mycoplasmopsis mucosicanis</name>
    <dbReference type="NCBI Taxonomy" id="458208"/>
    <lineage>
        <taxon>Bacteria</taxon>
        <taxon>Bacillati</taxon>
        <taxon>Mycoplasmatota</taxon>
        <taxon>Mycoplasmoidales</taxon>
        <taxon>Metamycoplasmataceae</taxon>
        <taxon>Mycoplasmopsis</taxon>
    </lineage>
</organism>
<sequence>MSYLKYLYPAIEPYHTGFYSPNDSKHRIYYEISGNPDGIPVVYVHGGPGGGTSAVCRRFFDPQKYKIILIDQRGCGKSTPSICTTNNTTDYLVEDMEAIRKSLNIEKWVLFGGSWGTTLSLCYAIKYPQNVLKMVLRGIYLNRRSDIDWLFEQGASYFKPEEFDQFCSLLSKKTHTLNKVHEYFELMNSTNEQLKTQTCIEWAKWEMCLISVNKLEFNPLKNIRETIEIAYLENWYFEHNGFMEENYILNNVDKIKHIETHIVHGVYDLDCRPIGAYELHKALLNSKLYMLSKTAHTQREPKIAKTLVEIMQKLTF</sequence>
<comment type="catalytic activity">
    <reaction evidence="1 8 10">
        <text>Release of N-terminal proline from a peptide.</text>
        <dbReference type="EC" id="3.4.11.5"/>
    </reaction>
</comment>
<evidence type="ECO:0000256" key="6">
    <source>
        <dbReference type="ARBA" id="ARBA00022670"/>
    </source>
</evidence>
<evidence type="ECO:0000256" key="2">
    <source>
        <dbReference type="ARBA" id="ARBA00004496"/>
    </source>
</evidence>
<dbReference type="EMBL" id="SMDN01000001">
    <property type="protein sequence ID" value="TQC54196.1"/>
    <property type="molecule type" value="Genomic_DNA"/>
</dbReference>
<feature type="active site" description="Nucleophile" evidence="9">
    <location>
        <position position="114"/>
    </location>
</feature>
<dbReference type="PRINTS" id="PR00793">
    <property type="entry name" value="PROAMNOPTASE"/>
</dbReference>
<dbReference type="OrthoDB" id="53505at2"/>
<dbReference type="InterPro" id="IPR002410">
    <property type="entry name" value="Peptidase_S33"/>
</dbReference>
<keyword evidence="7 8" id="KW-0378">Hydrolase</keyword>
<evidence type="ECO:0000256" key="7">
    <source>
        <dbReference type="ARBA" id="ARBA00022801"/>
    </source>
</evidence>
<evidence type="ECO:0000313" key="12">
    <source>
        <dbReference type="EMBL" id="TQC54196.1"/>
    </source>
</evidence>
<protein>
    <recommendedName>
        <fullName evidence="8 10">Proline iminopeptidase</fullName>
        <shortName evidence="8">PIP</shortName>
        <ecNumber evidence="8 10">3.4.11.5</ecNumber>
    </recommendedName>
    <alternativeName>
        <fullName evidence="8">Prolyl aminopeptidase</fullName>
    </alternativeName>
</protein>
<comment type="similarity">
    <text evidence="3 8 10">Belongs to the peptidase S33 family.</text>
</comment>
<dbReference type="SUPFAM" id="SSF53474">
    <property type="entry name" value="alpha/beta-Hydrolases"/>
    <property type="match status" value="1"/>
</dbReference>
<keyword evidence="5 8" id="KW-0963">Cytoplasm</keyword>
<dbReference type="InterPro" id="IPR005944">
    <property type="entry name" value="Pro_iminopeptidase"/>
</dbReference>
<dbReference type="InterPro" id="IPR000073">
    <property type="entry name" value="AB_hydrolase_1"/>
</dbReference>
<dbReference type="PRINTS" id="PR00111">
    <property type="entry name" value="ABHYDROLASE"/>
</dbReference>
<dbReference type="AlphaFoldDB" id="A0A507SSX7"/>
<evidence type="ECO:0000256" key="1">
    <source>
        <dbReference type="ARBA" id="ARBA00001585"/>
    </source>
</evidence>
<dbReference type="Pfam" id="PF00561">
    <property type="entry name" value="Abhydrolase_1"/>
    <property type="match status" value="1"/>
</dbReference>
<keyword evidence="13" id="KW-1185">Reference proteome</keyword>
<dbReference type="RefSeq" id="WP_141483608.1">
    <property type="nucleotide sequence ID" value="NZ_SMDN01000001.1"/>
</dbReference>
<dbReference type="GO" id="GO:0004177">
    <property type="term" value="F:aminopeptidase activity"/>
    <property type="evidence" value="ECO:0007669"/>
    <property type="project" value="UniProtKB-UniRule"/>
</dbReference>
<proteinExistence type="inferred from homology"/>
<comment type="subcellular location">
    <subcellularLocation>
        <location evidence="2 8">Cytoplasm</location>
    </subcellularLocation>
</comment>
<dbReference type="GO" id="GO:0005737">
    <property type="term" value="C:cytoplasm"/>
    <property type="evidence" value="ECO:0007669"/>
    <property type="project" value="UniProtKB-SubCell"/>
</dbReference>
<dbReference type="PANTHER" id="PTHR43722:SF1">
    <property type="entry name" value="PROLINE IMINOPEPTIDASE"/>
    <property type="match status" value="1"/>
</dbReference>
<evidence type="ECO:0000256" key="9">
    <source>
        <dbReference type="PIRSR" id="PIRSR006431-1"/>
    </source>
</evidence>
<feature type="domain" description="AB hydrolase-1" evidence="11">
    <location>
        <begin position="40"/>
        <end position="177"/>
    </location>
</feature>
<dbReference type="EC" id="3.4.11.5" evidence="8 10"/>
<reference evidence="12 13" key="1">
    <citation type="submission" date="2019-03" db="EMBL/GenBank/DDBJ databases">
        <title>Characterization of a novel Mycoplasma cynos real-time PCR assay.</title>
        <authorList>
            <person name="Tallmadge R.L."/>
            <person name="Mitchell P.K."/>
            <person name="Goodman L."/>
        </authorList>
    </citation>
    <scope>NUCLEOTIDE SEQUENCE [LARGE SCALE GENOMIC DNA]</scope>
    <source>
        <strain evidence="12 13">1642</strain>
    </source>
</reference>
<feature type="active site" description="Proton donor" evidence="9">
    <location>
        <position position="296"/>
    </location>
</feature>
<evidence type="ECO:0000256" key="3">
    <source>
        <dbReference type="ARBA" id="ARBA00010088"/>
    </source>
</evidence>
<feature type="active site" evidence="9">
    <location>
        <position position="268"/>
    </location>
</feature>
<accession>A0A507SSX7</accession>
<dbReference type="PANTHER" id="PTHR43722">
    <property type="entry name" value="PROLINE IMINOPEPTIDASE"/>
    <property type="match status" value="1"/>
</dbReference>
<gene>
    <name evidence="12" type="primary">pip</name>
    <name evidence="12" type="ORF">E1I18_00255</name>
</gene>
<comment type="caution">
    <text evidence="12">The sequence shown here is derived from an EMBL/GenBank/DDBJ whole genome shotgun (WGS) entry which is preliminary data.</text>
</comment>
<dbReference type="NCBIfam" id="TIGR01249">
    <property type="entry name" value="pro_imino_pep_1"/>
    <property type="match status" value="1"/>
</dbReference>
<dbReference type="Gene3D" id="3.40.50.1820">
    <property type="entry name" value="alpha/beta hydrolase"/>
    <property type="match status" value="1"/>
</dbReference>
<evidence type="ECO:0000256" key="10">
    <source>
        <dbReference type="RuleBase" id="RU003421"/>
    </source>
</evidence>
<dbReference type="GO" id="GO:0006508">
    <property type="term" value="P:proteolysis"/>
    <property type="evidence" value="ECO:0007669"/>
    <property type="project" value="UniProtKB-KW"/>
</dbReference>
<keyword evidence="4 8" id="KW-0031">Aminopeptidase</keyword>
<keyword evidence="6 8" id="KW-0645">Protease</keyword>
<evidence type="ECO:0000256" key="5">
    <source>
        <dbReference type="ARBA" id="ARBA00022490"/>
    </source>
</evidence>
<name>A0A507SSX7_9BACT</name>
<evidence type="ECO:0000313" key="13">
    <source>
        <dbReference type="Proteomes" id="UP000320801"/>
    </source>
</evidence>
<dbReference type="PIRSF" id="PIRSF006431">
    <property type="entry name" value="Pept_S33"/>
    <property type="match status" value="1"/>
</dbReference>
<dbReference type="Proteomes" id="UP000320801">
    <property type="component" value="Unassembled WGS sequence"/>
</dbReference>
<evidence type="ECO:0000259" key="11">
    <source>
        <dbReference type="Pfam" id="PF00561"/>
    </source>
</evidence>
<evidence type="ECO:0000256" key="8">
    <source>
        <dbReference type="PIRNR" id="PIRNR006431"/>
    </source>
</evidence>